<dbReference type="PROSITE" id="PS00028">
    <property type="entry name" value="ZINC_FINGER_C2H2_1"/>
    <property type="match status" value="4"/>
</dbReference>
<accession>A0A813T2Q4</accession>
<dbReference type="InterPro" id="IPR008928">
    <property type="entry name" value="6-hairpin_glycosidase_sf"/>
</dbReference>
<dbReference type="Pfam" id="PF25788">
    <property type="entry name" value="Ig_Rha78A_N"/>
    <property type="match status" value="1"/>
</dbReference>
<comment type="caution">
    <text evidence="14">The sequence shown here is derived from an EMBL/GenBank/DDBJ whole genome shotgun (WGS) entry which is preliminary data.</text>
</comment>
<sequence>MRYLKFCLAVLPHHVRIEHLKVDTHSDLVIDTVRPHFSWKLTNEKSRSLHQIAYQLQIESVHDISSKWDSGRIESDQSIHVPYMGPQLKSNTKYVYRLKYWTNTGTESEWTQGTFRTTIFNPTKELLMNADISWIGSTDINMNELRKEFQCPDTSPIRSATAFISGIGYYELYVNGDNVDPSRKLDPGWTTYEKRTLLVSFDLKNIIKAGANAIGVKLGNGWYSQEQYVPPSVQEPGYGPPRLLFVLHIIFENSDEFVVYSDQTWQGRAGSIFHDSVYNGEMYDSRNDRMDWTKPGFTDPLSAWITPMILPPPVNVTANGQITLQQMDPIRAGPDALHIETGNTVEEARTFVRANEIGNIKGASIALSNGVLKPISVANPSLNTLVFDIGQNFAGWCRFKLRGSRGLAVYFRYAEILELPTTGDSHAYGNIYVDNLRGATQSDMYVLRGDPNGETYEPSFTVHGFRYVAVYGSQNNIPIVDVECPVVHSETTLMGNFTSTNPVINQIQHNIQWGQLSNIMSLPTDCPQRDERKGWMGDAALSVDEALYNFDLIKFYVNFLNLITDVQRDDGAVPDTVPLTFGIYPADPNWGTALPTVTWQVYRHYGDLSVLTTYYPNVRAYVEYVRTGYKRTGLVNLDQHYGDWVPPPPQPQTNPHLIGSFAFLHDVAVLVNMSQLLNYTADIEEYTTLYKQLSDEFHSTFYNSAGYYADGMQTADVLALTLPNVVPADLRSKVFEHLVTDIINRKKHFTTGIVGIANLFPLLSDNGQHDLALELISAIDYPSYGYEFNNPYENATTLWEIWDAPMEGPGMNSRNHIMYGSVGKWFYSHLAGIDLNGLETIEIRPRMSSEAKKDLLLKLDCELSTIKGSVHVSWSRDERDTFANSILLSVTLPPNTNGRISFEPLFEGAQCSVITEGEKVLWHRGMEHKHGFDLVLVQSNDGKNSKLFAVKNSNELTDEQYIQLYHRAQQSTNDYSTILSTTSTITKPFLIPLTRLKKINGITLKCIKCNQLFMNLNTLKRHKIKSLTCNYQSEMITNDNNFIHYCTICQMLCTTKASLMVHENRRHLSVIENNNYNCWLCQTKCLNFYTLTLHIMHHHTGEKPEICSICRKQFVTKSSLRKHCTTHYEITAFACHLCGKRYRDSTYFKRYKPFQCNQCKKSFYRSDHLKKHNLIHLNQSVLCEICGRAIGNRKLLKQHRLTHCKNKQF</sequence>
<keyword evidence="4" id="KW-0479">Metal-binding</keyword>
<evidence type="ECO:0000313" key="15">
    <source>
        <dbReference type="EMBL" id="CAF3589208.1"/>
    </source>
</evidence>
<evidence type="ECO:0000256" key="4">
    <source>
        <dbReference type="ARBA" id="ARBA00022723"/>
    </source>
</evidence>
<keyword evidence="16" id="KW-1185">Reference proteome</keyword>
<dbReference type="InterPro" id="IPR013737">
    <property type="entry name" value="Bac_rhamnosid_N"/>
</dbReference>
<dbReference type="InterPro" id="IPR036236">
    <property type="entry name" value="Znf_C2H2_sf"/>
</dbReference>
<evidence type="ECO:0000256" key="12">
    <source>
        <dbReference type="PROSITE-ProRule" id="PRU00042"/>
    </source>
</evidence>
<dbReference type="Gene3D" id="2.60.40.10">
    <property type="entry name" value="Immunoglobulins"/>
    <property type="match status" value="1"/>
</dbReference>
<dbReference type="GO" id="GO:0005634">
    <property type="term" value="C:nucleus"/>
    <property type="evidence" value="ECO:0007669"/>
    <property type="project" value="UniProtKB-SubCell"/>
</dbReference>
<dbReference type="AlphaFoldDB" id="A0A813T2Q4"/>
<dbReference type="GO" id="GO:0030596">
    <property type="term" value="F:alpha-L-rhamnosidase activity"/>
    <property type="evidence" value="ECO:0007669"/>
    <property type="project" value="UniProtKB-EC"/>
</dbReference>
<keyword evidence="11" id="KW-0539">Nucleus</keyword>
<evidence type="ECO:0000256" key="6">
    <source>
        <dbReference type="ARBA" id="ARBA00022771"/>
    </source>
</evidence>
<dbReference type="Gene3D" id="1.50.10.10">
    <property type="match status" value="1"/>
</dbReference>
<dbReference type="InterPro" id="IPR013087">
    <property type="entry name" value="Znf_C2H2_type"/>
</dbReference>
<feature type="domain" description="C2H2-type" evidence="13">
    <location>
        <begin position="1076"/>
        <end position="1104"/>
    </location>
</feature>
<keyword evidence="7" id="KW-0862">Zinc</keyword>
<feature type="domain" description="C2H2-type" evidence="13">
    <location>
        <begin position="1154"/>
        <end position="1181"/>
    </location>
</feature>
<dbReference type="GO" id="GO:0008270">
    <property type="term" value="F:zinc ion binding"/>
    <property type="evidence" value="ECO:0007669"/>
    <property type="project" value="UniProtKB-KW"/>
</dbReference>
<keyword evidence="5" id="KW-0677">Repeat</keyword>
<dbReference type="SUPFAM" id="SSF57667">
    <property type="entry name" value="beta-beta-alpha zinc fingers"/>
    <property type="match status" value="2"/>
</dbReference>
<evidence type="ECO:0000256" key="10">
    <source>
        <dbReference type="ARBA" id="ARBA00023163"/>
    </source>
</evidence>
<dbReference type="EMBL" id="CAJOBC010000460">
    <property type="protein sequence ID" value="CAF3589208.1"/>
    <property type="molecule type" value="Genomic_DNA"/>
</dbReference>
<feature type="domain" description="C2H2-type" evidence="13">
    <location>
        <begin position="1105"/>
        <end position="1127"/>
    </location>
</feature>
<feature type="domain" description="C2H2-type" evidence="13">
    <location>
        <begin position="1181"/>
        <end position="1208"/>
    </location>
</feature>
<comment type="catalytic activity">
    <reaction evidence="1">
        <text>Hydrolysis of terminal non-reducing alpha-L-rhamnose residues in alpha-L-rhamnosides.</text>
        <dbReference type="EC" id="3.2.1.40"/>
    </reaction>
</comment>
<keyword evidence="10" id="KW-0804">Transcription</keyword>
<proteinExistence type="predicted"/>
<dbReference type="InterPro" id="IPR012341">
    <property type="entry name" value="6hp_glycosidase-like_sf"/>
</dbReference>
<evidence type="ECO:0000256" key="11">
    <source>
        <dbReference type="ARBA" id="ARBA00023242"/>
    </source>
</evidence>
<evidence type="ECO:0000313" key="16">
    <source>
        <dbReference type="Proteomes" id="UP000663829"/>
    </source>
</evidence>
<comment type="subcellular location">
    <subcellularLocation>
        <location evidence="2">Nucleus</location>
    </subcellularLocation>
</comment>
<dbReference type="PANTHER" id="PTHR33307:SF6">
    <property type="entry name" value="ALPHA-RHAMNOSIDASE (EUROFUNG)-RELATED"/>
    <property type="match status" value="1"/>
</dbReference>
<keyword evidence="9" id="KW-0238">DNA-binding</keyword>
<dbReference type="InterPro" id="IPR035396">
    <property type="entry name" value="Bac_rhamnosid6H"/>
</dbReference>
<dbReference type="InterPro" id="IPR008902">
    <property type="entry name" value="Rhamnosid_concanavalin"/>
</dbReference>
<dbReference type="GO" id="GO:0005975">
    <property type="term" value="P:carbohydrate metabolic process"/>
    <property type="evidence" value="ECO:0007669"/>
    <property type="project" value="InterPro"/>
</dbReference>
<dbReference type="Gene3D" id="2.60.420.10">
    <property type="entry name" value="Maltose phosphorylase, domain 3"/>
    <property type="match status" value="1"/>
</dbReference>
<dbReference type="Gene3D" id="3.30.160.60">
    <property type="entry name" value="Classic Zinc Finger"/>
    <property type="match status" value="3"/>
</dbReference>
<dbReference type="InterPro" id="IPR016007">
    <property type="entry name" value="Alpha_rhamnosid"/>
</dbReference>
<evidence type="ECO:0000256" key="2">
    <source>
        <dbReference type="ARBA" id="ARBA00004123"/>
    </source>
</evidence>
<dbReference type="PANTHER" id="PTHR33307">
    <property type="entry name" value="ALPHA-RHAMNOSIDASE (EUROFUNG)"/>
    <property type="match status" value="1"/>
</dbReference>
<dbReference type="InterPro" id="IPR013783">
    <property type="entry name" value="Ig-like_fold"/>
</dbReference>
<dbReference type="Pfam" id="PF05592">
    <property type="entry name" value="Bac_rhamnosid"/>
    <property type="match status" value="1"/>
</dbReference>
<dbReference type="SUPFAM" id="SSF48208">
    <property type="entry name" value="Six-hairpin glycosidases"/>
    <property type="match status" value="1"/>
</dbReference>
<dbReference type="EMBL" id="CAJNOQ010000460">
    <property type="protein sequence ID" value="CAF0803901.1"/>
    <property type="molecule type" value="Genomic_DNA"/>
</dbReference>
<keyword evidence="8" id="KW-0805">Transcription regulation</keyword>
<organism evidence="14 16">
    <name type="scientific">Didymodactylos carnosus</name>
    <dbReference type="NCBI Taxonomy" id="1234261"/>
    <lineage>
        <taxon>Eukaryota</taxon>
        <taxon>Metazoa</taxon>
        <taxon>Spiralia</taxon>
        <taxon>Gnathifera</taxon>
        <taxon>Rotifera</taxon>
        <taxon>Eurotatoria</taxon>
        <taxon>Bdelloidea</taxon>
        <taxon>Philodinida</taxon>
        <taxon>Philodinidae</taxon>
        <taxon>Didymodactylos</taxon>
    </lineage>
</organism>
<dbReference type="Pfam" id="PF08531">
    <property type="entry name" value="Bac_rhamnosid_N"/>
    <property type="match status" value="1"/>
</dbReference>
<evidence type="ECO:0000256" key="5">
    <source>
        <dbReference type="ARBA" id="ARBA00022737"/>
    </source>
</evidence>
<evidence type="ECO:0000256" key="7">
    <source>
        <dbReference type="ARBA" id="ARBA00022833"/>
    </source>
</evidence>
<dbReference type="FunFam" id="3.30.160.60:FF:001228">
    <property type="entry name" value="Zinc finger protein 236"/>
    <property type="match status" value="1"/>
</dbReference>
<dbReference type="SMART" id="SM00355">
    <property type="entry name" value="ZnF_C2H2"/>
    <property type="match status" value="6"/>
</dbReference>
<evidence type="ECO:0000256" key="3">
    <source>
        <dbReference type="ARBA" id="ARBA00012652"/>
    </source>
</evidence>
<gene>
    <name evidence="14" type="ORF">GPM918_LOCUS3668</name>
    <name evidence="15" type="ORF">SRO942_LOCUS3668</name>
</gene>
<reference evidence="14" key="1">
    <citation type="submission" date="2021-02" db="EMBL/GenBank/DDBJ databases">
        <authorList>
            <person name="Nowell W R."/>
        </authorList>
    </citation>
    <scope>NUCLEOTIDE SEQUENCE</scope>
</reference>
<name>A0A813T2Q4_9BILA</name>
<dbReference type="Pfam" id="PF17389">
    <property type="entry name" value="Bac_rhamnosid6H"/>
    <property type="match status" value="1"/>
</dbReference>
<dbReference type="Proteomes" id="UP000663829">
    <property type="component" value="Unassembled WGS sequence"/>
</dbReference>
<evidence type="ECO:0000256" key="8">
    <source>
        <dbReference type="ARBA" id="ARBA00023015"/>
    </source>
</evidence>
<dbReference type="Proteomes" id="UP000681722">
    <property type="component" value="Unassembled WGS sequence"/>
</dbReference>
<protein>
    <recommendedName>
        <fullName evidence="3">alpha-L-rhamnosidase</fullName>
        <ecNumber evidence="3">3.2.1.40</ecNumber>
    </recommendedName>
</protein>
<evidence type="ECO:0000256" key="9">
    <source>
        <dbReference type="ARBA" id="ARBA00023125"/>
    </source>
</evidence>
<dbReference type="OrthoDB" id="426354at2759"/>
<evidence type="ECO:0000259" key="13">
    <source>
        <dbReference type="PROSITE" id="PS50157"/>
    </source>
</evidence>
<dbReference type="GO" id="GO:0003677">
    <property type="term" value="F:DNA binding"/>
    <property type="evidence" value="ECO:0007669"/>
    <property type="project" value="UniProtKB-KW"/>
</dbReference>
<dbReference type="PROSITE" id="PS50157">
    <property type="entry name" value="ZINC_FINGER_C2H2_2"/>
    <property type="match status" value="4"/>
</dbReference>
<dbReference type="Gene3D" id="2.60.120.260">
    <property type="entry name" value="Galactose-binding domain-like"/>
    <property type="match status" value="2"/>
</dbReference>
<dbReference type="Pfam" id="PF00096">
    <property type="entry name" value="zf-C2H2"/>
    <property type="match status" value="1"/>
</dbReference>
<evidence type="ECO:0000313" key="14">
    <source>
        <dbReference type="EMBL" id="CAF0803901.1"/>
    </source>
</evidence>
<dbReference type="EC" id="3.2.1.40" evidence="3"/>
<keyword evidence="6 12" id="KW-0863">Zinc-finger</keyword>
<evidence type="ECO:0000256" key="1">
    <source>
        <dbReference type="ARBA" id="ARBA00001445"/>
    </source>
</evidence>